<feature type="compositionally biased region" description="Basic and acidic residues" evidence="1">
    <location>
        <begin position="101"/>
        <end position="124"/>
    </location>
</feature>
<dbReference type="EMBL" id="VCKY01000302">
    <property type="protein sequence ID" value="TMR08313.1"/>
    <property type="molecule type" value="Genomic_DNA"/>
</dbReference>
<feature type="compositionally biased region" description="Acidic residues" evidence="1">
    <location>
        <begin position="46"/>
        <end position="55"/>
    </location>
</feature>
<feature type="compositionally biased region" description="Basic and acidic residues" evidence="1">
    <location>
        <begin position="31"/>
        <end position="44"/>
    </location>
</feature>
<organism evidence="2 3">
    <name type="scientific">Nonomuraea turkmeniaca</name>
    <dbReference type="NCBI Taxonomy" id="103838"/>
    <lineage>
        <taxon>Bacteria</taxon>
        <taxon>Bacillati</taxon>
        <taxon>Actinomycetota</taxon>
        <taxon>Actinomycetes</taxon>
        <taxon>Streptosporangiales</taxon>
        <taxon>Streptosporangiaceae</taxon>
        <taxon>Nonomuraea</taxon>
    </lineage>
</organism>
<protein>
    <submittedName>
        <fullName evidence="2">Uncharacterized protein</fullName>
    </submittedName>
</protein>
<sequence length="124" mass="14070">MEGDHRVWPPLPGARHRRTPPEDTEPAWGPRRAEEPRRKPHPLDLDAGESEDLDEPWNPRIRRTAERDPGHGYSDRDPDAPQERPAGSGPQRPTGAGPAAGRDDWRRGPERDEWGRGPEQDDWG</sequence>
<dbReference type="AlphaFoldDB" id="A0A5S4EXF3"/>
<name>A0A5S4EXF3_9ACTN</name>
<evidence type="ECO:0000256" key="1">
    <source>
        <dbReference type="SAM" id="MobiDB-lite"/>
    </source>
</evidence>
<accession>A0A5S4EXF3</accession>
<evidence type="ECO:0000313" key="3">
    <source>
        <dbReference type="Proteomes" id="UP000309128"/>
    </source>
</evidence>
<comment type="caution">
    <text evidence="2">The sequence shown here is derived from an EMBL/GenBank/DDBJ whole genome shotgun (WGS) entry which is preliminary data.</text>
</comment>
<gene>
    <name evidence="2" type="ORF">ETD86_48290</name>
</gene>
<proteinExistence type="predicted"/>
<evidence type="ECO:0000313" key="2">
    <source>
        <dbReference type="EMBL" id="TMR08313.1"/>
    </source>
</evidence>
<feature type="region of interest" description="Disordered" evidence="1">
    <location>
        <begin position="1"/>
        <end position="124"/>
    </location>
</feature>
<keyword evidence="3" id="KW-1185">Reference proteome</keyword>
<feature type="compositionally biased region" description="Basic and acidic residues" evidence="1">
    <location>
        <begin position="63"/>
        <end position="82"/>
    </location>
</feature>
<feature type="non-terminal residue" evidence="2">
    <location>
        <position position="124"/>
    </location>
</feature>
<reference evidence="2 3" key="1">
    <citation type="submission" date="2019-05" db="EMBL/GenBank/DDBJ databases">
        <title>Draft genome sequence of Nonomuraea turkmeniaca DSM 43926.</title>
        <authorList>
            <person name="Saricaoglu S."/>
            <person name="Isik K."/>
        </authorList>
    </citation>
    <scope>NUCLEOTIDE SEQUENCE [LARGE SCALE GENOMIC DNA]</scope>
    <source>
        <strain evidence="2 3">DSM 43926</strain>
    </source>
</reference>
<dbReference type="Proteomes" id="UP000309128">
    <property type="component" value="Unassembled WGS sequence"/>
</dbReference>